<name>A0A1W1WYL9_9BACT</name>
<evidence type="ECO:0000313" key="2">
    <source>
        <dbReference type="EMBL" id="SMC16528.1"/>
    </source>
</evidence>
<dbReference type="Pfam" id="PF00132">
    <property type="entry name" value="Hexapep"/>
    <property type="match status" value="1"/>
</dbReference>
<keyword evidence="2" id="KW-0808">Transferase</keyword>
<keyword evidence="3" id="KW-1185">Reference proteome</keyword>
<feature type="region of interest" description="Disordered" evidence="1">
    <location>
        <begin position="1"/>
        <end position="28"/>
    </location>
</feature>
<dbReference type="CDD" id="cd04645">
    <property type="entry name" value="LbH_gamma_CA_like"/>
    <property type="match status" value="1"/>
</dbReference>
<dbReference type="STRING" id="1121390.SAMN02746041_00100"/>
<organism evidence="2 3">
    <name type="scientific">Desulfacinum hydrothermale DSM 13146</name>
    <dbReference type="NCBI Taxonomy" id="1121390"/>
    <lineage>
        <taxon>Bacteria</taxon>
        <taxon>Pseudomonadati</taxon>
        <taxon>Thermodesulfobacteriota</taxon>
        <taxon>Syntrophobacteria</taxon>
        <taxon>Syntrophobacterales</taxon>
        <taxon>Syntrophobacteraceae</taxon>
        <taxon>Desulfacinum</taxon>
    </lineage>
</organism>
<sequence>MRNTREEHQGGGCGKMPGSPSKGHGSGRAKEGLIPYKGVFPWLGEDVYVAPGAWVVGDVHIGDRSSVWFNTVIRGDVNIVRIGRETNIQDNATLHVTGKKYPLFIGDRVTIGHRAVVHGCVVEDECLIGMGAIVLDGARVGKGAIVGAGAVVSPGSEVPAGSVVMGVPAQVKKYLDQEEKAQLRRTAEHYVGMARRYLQAELQQEEIRVRGFLG</sequence>
<dbReference type="SUPFAM" id="SSF51161">
    <property type="entry name" value="Trimeric LpxA-like enzymes"/>
    <property type="match status" value="1"/>
</dbReference>
<protein>
    <submittedName>
        <fullName evidence="2">Carbonic anhydrase or acetyltransferase, isoleucine patch superfamily</fullName>
    </submittedName>
</protein>
<dbReference type="PANTHER" id="PTHR13061:SF29">
    <property type="entry name" value="GAMMA CARBONIC ANHYDRASE-LIKE 1, MITOCHONDRIAL-RELATED"/>
    <property type="match status" value="1"/>
</dbReference>
<dbReference type="InterPro" id="IPR050484">
    <property type="entry name" value="Transf_Hexapept/Carb_Anhydrase"/>
</dbReference>
<dbReference type="EMBL" id="FWXF01000001">
    <property type="protein sequence ID" value="SMC16528.1"/>
    <property type="molecule type" value="Genomic_DNA"/>
</dbReference>
<dbReference type="InterPro" id="IPR011004">
    <property type="entry name" value="Trimer_LpxA-like_sf"/>
</dbReference>
<dbReference type="InterPro" id="IPR001451">
    <property type="entry name" value="Hexapep"/>
</dbReference>
<evidence type="ECO:0000313" key="3">
    <source>
        <dbReference type="Proteomes" id="UP000192783"/>
    </source>
</evidence>
<evidence type="ECO:0000256" key="1">
    <source>
        <dbReference type="SAM" id="MobiDB-lite"/>
    </source>
</evidence>
<reference evidence="2 3" key="1">
    <citation type="submission" date="2017-04" db="EMBL/GenBank/DDBJ databases">
        <authorList>
            <person name="Afonso C.L."/>
            <person name="Miller P.J."/>
            <person name="Scott M.A."/>
            <person name="Spackman E."/>
            <person name="Goraichik I."/>
            <person name="Dimitrov K.M."/>
            <person name="Suarez D.L."/>
            <person name="Swayne D.E."/>
        </authorList>
    </citation>
    <scope>NUCLEOTIDE SEQUENCE [LARGE SCALE GENOMIC DNA]</scope>
    <source>
        <strain evidence="2 3">DSM 13146</strain>
    </source>
</reference>
<dbReference type="GO" id="GO:0016740">
    <property type="term" value="F:transferase activity"/>
    <property type="evidence" value="ECO:0007669"/>
    <property type="project" value="UniProtKB-KW"/>
</dbReference>
<dbReference type="Proteomes" id="UP000192783">
    <property type="component" value="Unassembled WGS sequence"/>
</dbReference>
<dbReference type="InterPro" id="IPR047324">
    <property type="entry name" value="LbH_gamma_CA-like"/>
</dbReference>
<accession>A0A1W1WYL9</accession>
<proteinExistence type="predicted"/>
<dbReference type="PANTHER" id="PTHR13061">
    <property type="entry name" value="DYNACTIN SUBUNIT P25"/>
    <property type="match status" value="1"/>
</dbReference>
<dbReference type="AlphaFoldDB" id="A0A1W1WYL9"/>
<gene>
    <name evidence="2" type="ORF">SAMN02746041_00100</name>
</gene>
<dbReference type="Gene3D" id="2.160.10.10">
    <property type="entry name" value="Hexapeptide repeat proteins"/>
    <property type="match status" value="1"/>
</dbReference>